<dbReference type="InterPro" id="IPR009057">
    <property type="entry name" value="Homeodomain-like_sf"/>
</dbReference>
<keyword evidence="2" id="KW-0238">DNA-binding</keyword>
<evidence type="ECO:0000256" key="1">
    <source>
        <dbReference type="ARBA" id="ARBA00023015"/>
    </source>
</evidence>
<name>A0ABV5BE93_9BACL</name>
<gene>
    <name evidence="5" type="ORF">ACE3NQ_24270</name>
</gene>
<evidence type="ECO:0000259" key="4">
    <source>
        <dbReference type="PROSITE" id="PS01124"/>
    </source>
</evidence>
<dbReference type="EMBL" id="JBHILM010000034">
    <property type="protein sequence ID" value="MFB5684033.1"/>
    <property type="molecule type" value="Genomic_DNA"/>
</dbReference>
<dbReference type="SUPFAM" id="SSF46689">
    <property type="entry name" value="Homeodomain-like"/>
    <property type="match status" value="2"/>
</dbReference>
<dbReference type="SUPFAM" id="SSF51215">
    <property type="entry name" value="Regulatory protein AraC"/>
    <property type="match status" value="1"/>
</dbReference>
<dbReference type="SMART" id="SM00342">
    <property type="entry name" value="HTH_ARAC"/>
    <property type="match status" value="1"/>
</dbReference>
<keyword evidence="1" id="KW-0805">Transcription regulation</keyword>
<dbReference type="RefSeq" id="WP_375527750.1">
    <property type="nucleotide sequence ID" value="NZ_JBHILM010000034.1"/>
</dbReference>
<dbReference type="Gene3D" id="2.60.120.10">
    <property type="entry name" value="Jelly Rolls"/>
    <property type="match status" value="1"/>
</dbReference>
<dbReference type="Proteomes" id="UP001580407">
    <property type="component" value="Unassembled WGS sequence"/>
</dbReference>
<evidence type="ECO:0000313" key="5">
    <source>
        <dbReference type="EMBL" id="MFB5684033.1"/>
    </source>
</evidence>
<dbReference type="InterPro" id="IPR014710">
    <property type="entry name" value="RmlC-like_jellyroll"/>
</dbReference>
<keyword evidence="3" id="KW-0804">Transcription</keyword>
<dbReference type="Gene3D" id="1.10.10.60">
    <property type="entry name" value="Homeodomain-like"/>
    <property type="match status" value="2"/>
</dbReference>
<dbReference type="PANTHER" id="PTHR43280">
    <property type="entry name" value="ARAC-FAMILY TRANSCRIPTIONAL REGULATOR"/>
    <property type="match status" value="1"/>
</dbReference>
<dbReference type="PROSITE" id="PS00041">
    <property type="entry name" value="HTH_ARAC_FAMILY_1"/>
    <property type="match status" value="1"/>
</dbReference>
<dbReference type="PROSITE" id="PS01124">
    <property type="entry name" value="HTH_ARAC_FAMILY_2"/>
    <property type="match status" value="1"/>
</dbReference>
<dbReference type="InterPro" id="IPR018060">
    <property type="entry name" value="HTH_AraC"/>
</dbReference>
<protein>
    <submittedName>
        <fullName evidence="5">AraC family transcriptional regulator</fullName>
    </submittedName>
</protein>
<organism evidence="5 6">
    <name type="scientific">Paenibacillus terreus</name>
    <dbReference type="NCBI Taxonomy" id="1387834"/>
    <lineage>
        <taxon>Bacteria</taxon>
        <taxon>Bacillati</taxon>
        <taxon>Bacillota</taxon>
        <taxon>Bacilli</taxon>
        <taxon>Bacillales</taxon>
        <taxon>Paenibacillaceae</taxon>
        <taxon>Paenibacillus</taxon>
    </lineage>
</organism>
<evidence type="ECO:0000313" key="6">
    <source>
        <dbReference type="Proteomes" id="UP001580407"/>
    </source>
</evidence>
<comment type="caution">
    <text evidence="5">The sequence shown here is derived from an EMBL/GenBank/DDBJ whole genome shotgun (WGS) entry which is preliminary data.</text>
</comment>
<proteinExistence type="predicted"/>
<evidence type="ECO:0000256" key="3">
    <source>
        <dbReference type="ARBA" id="ARBA00023163"/>
    </source>
</evidence>
<dbReference type="PANTHER" id="PTHR43280:SF28">
    <property type="entry name" value="HTH-TYPE TRANSCRIPTIONAL ACTIVATOR RHAS"/>
    <property type="match status" value="1"/>
</dbReference>
<dbReference type="InterPro" id="IPR018062">
    <property type="entry name" value="HTH_AraC-typ_CS"/>
</dbReference>
<feature type="domain" description="HTH araC/xylS-type" evidence="4">
    <location>
        <begin position="184"/>
        <end position="282"/>
    </location>
</feature>
<dbReference type="Pfam" id="PF12833">
    <property type="entry name" value="HTH_18"/>
    <property type="match status" value="1"/>
</dbReference>
<evidence type="ECO:0000256" key="2">
    <source>
        <dbReference type="ARBA" id="ARBA00023125"/>
    </source>
</evidence>
<sequence>MAAPTFLETGHMPEGFPIHVIHTGEEFNFAAHWHEEVEMVFVHGKRGRIGVYNQVYELEQGDGLIIRPGDVHYFLPGTGKLTIILFRMELISGSFIAENDLLHTKKLFNKTAVIPACLSRERELVRCVDALVAEAKIRETGYRWAMVARLYDLIVCLLRAKAPRDEEPIDGWQITPSKKFEFIEAVCSYLEEHYAENIKLEQIAEHIKFSKFYICKLFKEIKGVTLMEYLNHFRIIKSEWALLFSESSILDIAVNHGFNNMNSYNRLFKKYNGCTPTEFRKKHKTMSAKFEE</sequence>
<dbReference type="InterPro" id="IPR037923">
    <property type="entry name" value="HTH-like"/>
</dbReference>
<accession>A0ABV5BE93</accession>
<reference evidence="5 6" key="1">
    <citation type="submission" date="2024-09" db="EMBL/GenBank/DDBJ databases">
        <authorList>
            <person name="Ruan L."/>
        </authorList>
    </citation>
    <scope>NUCLEOTIDE SEQUENCE [LARGE SCALE GENOMIC DNA]</scope>
    <source>
        <strain evidence="5 6">D33</strain>
    </source>
</reference>
<keyword evidence="6" id="KW-1185">Reference proteome</keyword>
<dbReference type="InterPro" id="IPR003313">
    <property type="entry name" value="AraC-bd"/>
</dbReference>
<dbReference type="Pfam" id="PF02311">
    <property type="entry name" value="AraC_binding"/>
    <property type="match status" value="1"/>
</dbReference>